<dbReference type="OrthoDB" id="2015333at2759"/>
<dbReference type="InterPro" id="IPR035892">
    <property type="entry name" value="C2_domain_sf"/>
</dbReference>
<dbReference type="Gene3D" id="1.20.58.1100">
    <property type="match status" value="1"/>
</dbReference>
<dbReference type="Pfam" id="PF25761">
    <property type="entry name" value="TPR_PATROL1"/>
    <property type="match status" value="1"/>
</dbReference>
<organism evidence="5 6">
    <name type="scientific">Saccharomycodes ludwigii</name>
    <dbReference type="NCBI Taxonomy" id="36035"/>
    <lineage>
        <taxon>Eukaryota</taxon>
        <taxon>Fungi</taxon>
        <taxon>Dikarya</taxon>
        <taxon>Ascomycota</taxon>
        <taxon>Saccharomycotina</taxon>
        <taxon>Saccharomycetes</taxon>
        <taxon>Saccharomycodales</taxon>
        <taxon>Saccharomycodaceae</taxon>
        <taxon>Saccharomycodes</taxon>
    </lineage>
</organism>
<dbReference type="Gene3D" id="2.60.40.150">
    <property type="entry name" value="C2 domain"/>
    <property type="match status" value="1"/>
</dbReference>
<sequence length="1293" mass="149066">MNRAVSTSSTASTANSYGTLPSLDDSFSSILNDKSLLKECYQYTLKVILLEYINEPRFEGSIENNKENIQSKPIMYNSEQELEALKKIMPKLKKYLNDVAIQKIKMQKNEPLKRSLLKFYNDFFLTPGKKNNTKFEELIMYFSKAANGELHKLQNPNIHEQLFYQLSFFIDLLIKFVVETRLPYSNTINQRLNEYKESFDPKSNKKVTSFNQSNENAPVLKPTFKLAEITHCKYLLQLFGDLNELNLQQDVIKTMKNVDNNIFQQELMHYKDRLLKDKLSLENPGTFPTRQTYQAWKTRELNELNSLIRGNVKPSNTNLDRLIPENGRSLLLVLLVQIMKLENAFQSGMFALSSTALFLLNKCCKIWRCTTPSIKASLLYTATNMVYLTDEEINQPYIKAFFEFINNKLLLDNDDLTTETWCDLDARTWTLNLNYNFNQCMISLKYLITALFSNTKPKFSPVLNIYYVYLDSDPLFHQYLEENDIVSLWVNKKLKRVLYKTTEQYYISLIKQLPRDTSLEFYHIKELADTILTHIEAIQKKYPKPLLDMINLAVESGKILTQAFASDIGDILSMAENNLKATKKKIPITDSIATYNVLCELRGVYLQINKDAREFPFNLEGSFFKYLTTFCDEAADKILQVSESSIQQDKWVPITDDQLFSISVVDIFKMINETFEMFDKMGWENEYQINKLYTLLLKSVSIVVSDYTQNALNLILEDLQASDEPADENLIEDNTLPRENKASSAWIFSSMKHALTGNNGTATSTADTIAAAADKESLKPYEFKQRTCVLLNNLNEFINKLNDLEEKLDPEKISQVVVQYERQAKVEPNATTPPPHQLYTIRVMDAVDIKGCSSDGLSNSVVTLLDTKVQKEFARTQIIRKSVTPVWDEEFELDVPGKQTRLIQVNIWHHHNKKLSPLSKYTMLGKTSILLDPKRFSDDGFPEDITLDLDTQGKIHLQISLENEKLDALFCFGRSYRTLTRGIDRSISLMVDKFTKFVEFSISRNTLKTICGNHGIVKPTLNDTYDAINPLFDYLNSTLNILGSELSRDLLFKIMIRSWNVILKTADELLVPMLSTASIGYFHSIKSKSVWENAMASVSGGIKNYVPRYGRALSDIEMEVVFQWLRTLCIDFFHNKGEGPPMEDLNTQFYRNMMLIPVFYDKSIEELHGEIDRLIPKYIEYLETRNHLSGVVSHSHGHTLDNTGDNKLQKTQIVARKKTIIGNSSRRRRNEIEKQIKEQEQDTLEVTSQTTDVVLRVLLSKCDFGYVQKNLDARQRISKNIAAKRFLQTLLNK</sequence>
<evidence type="ECO:0000259" key="3">
    <source>
        <dbReference type="PROSITE" id="PS51258"/>
    </source>
</evidence>
<evidence type="ECO:0000259" key="4">
    <source>
        <dbReference type="PROSITE" id="PS51259"/>
    </source>
</evidence>
<keyword evidence="1" id="KW-0175">Coiled coil</keyword>
<dbReference type="PANTHER" id="PTHR47263:SF1">
    <property type="entry name" value="C2 DOMAIN PROTEIN (AFU_ORTHOLOGUE AFUA_7G02350)"/>
    <property type="match status" value="1"/>
</dbReference>
<dbReference type="CDD" id="cd04043">
    <property type="entry name" value="C2_Munc13_fungal"/>
    <property type="match status" value="1"/>
</dbReference>
<dbReference type="InterPro" id="IPR057984">
    <property type="entry name" value="PATROL1_C"/>
</dbReference>
<accession>A0A376B432</accession>
<dbReference type="InterPro" id="IPR052811">
    <property type="entry name" value="Glucose_resp_signaling"/>
</dbReference>
<dbReference type="Proteomes" id="UP000262825">
    <property type="component" value="Unassembled WGS sequence"/>
</dbReference>
<proteinExistence type="predicted"/>
<reference evidence="6" key="1">
    <citation type="submission" date="2018-06" db="EMBL/GenBank/DDBJ databases">
        <authorList>
            <person name="Guldener U."/>
        </authorList>
    </citation>
    <scope>NUCLEOTIDE SEQUENCE [LARGE SCALE GENOMIC DNA]</scope>
    <source>
        <strain evidence="6">UTAD17</strain>
    </source>
</reference>
<feature type="domain" description="MHD2" evidence="4">
    <location>
        <begin position="1025"/>
        <end position="1171"/>
    </location>
</feature>
<evidence type="ECO:0000313" key="6">
    <source>
        <dbReference type="Proteomes" id="UP000262825"/>
    </source>
</evidence>
<protein>
    <submittedName>
        <fullName evidence="5">Uncharacterized protein</fullName>
    </submittedName>
</protein>
<keyword evidence="6" id="KW-1185">Reference proteome</keyword>
<dbReference type="PROSITE" id="PS50004">
    <property type="entry name" value="C2"/>
    <property type="match status" value="1"/>
</dbReference>
<dbReference type="InterPro" id="IPR000008">
    <property type="entry name" value="C2_dom"/>
</dbReference>
<dbReference type="Pfam" id="PF00168">
    <property type="entry name" value="C2"/>
    <property type="match status" value="1"/>
</dbReference>
<evidence type="ECO:0000313" key="5">
    <source>
        <dbReference type="EMBL" id="SSD59448.1"/>
    </source>
</evidence>
<dbReference type="PANTHER" id="PTHR47263">
    <property type="entry name" value="ADENYLATE CYCLASE ACTIVATION PROTEIN GIT1"/>
    <property type="match status" value="1"/>
</dbReference>
<gene>
    <name evidence="5" type="ORF">SCODWIG_01209</name>
</gene>
<evidence type="ECO:0000259" key="2">
    <source>
        <dbReference type="PROSITE" id="PS50004"/>
    </source>
</evidence>
<dbReference type="SMART" id="SM00239">
    <property type="entry name" value="C2"/>
    <property type="match status" value="1"/>
</dbReference>
<dbReference type="InterPro" id="IPR014770">
    <property type="entry name" value="Munc13_1"/>
</dbReference>
<dbReference type="SUPFAM" id="SSF49562">
    <property type="entry name" value="C2 domain (Calcium/lipid-binding domain, CaLB)"/>
    <property type="match status" value="1"/>
</dbReference>
<feature type="domain" description="C2" evidence="2">
    <location>
        <begin position="818"/>
        <end position="946"/>
    </location>
</feature>
<dbReference type="Gene3D" id="1.10.357.50">
    <property type="match status" value="1"/>
</dbReference>
<dbReference type="PROSITE" id="PS51258">
    <property type="entry name" value="MHD1"/>
    <property type="match status" value="1"/>
</dbReference>
<dbReference type="PROSITE" id="PS51259">
    <property type="entry name" value="MHD2"/>
    <property type="match status" value="1"/>
</dbReference>
<dbReference type="InterPro" id="IPR014772">
    <property type="entry name" value="Munc13_dom-2"/>
</dbReference>
<feature type="coiled-coil region" evidence="1">
    <location>
        <begin position="1222"/>
        <end position="1249"/>
    </location>
</feature>
<evidence type="ECO:0000256" key="1">
    <source>
        <dbReference type="SAM" id="Coils"/>
    </source>
</evidence>
<dbReference type="VEuPathDB" id="FungiDB:SCODWIG_01209"/>
<dbReference type="EMBL" id="UFAJ01000143">
    <property type="protein sequence ID" value="SSD59448.1"/>
    <property type="molecule type" value="Genomic_DNA"/>
</dbReference>
<name>A0A376B432_9ASCO</name>
<feature type="domain" description="MHD1" evidence="3">
    <location>
        <begin position="589"/>
        <end position="711"/>
    </location>
</feature>